<sequence>MKKLLTLAIAVLLTPLFTKAQFTISGSVSEKSNQTLLPGATILLKGIGKATKSDATGKYQISNIKAGKYILITSYLGYETLQKEIELNSDQTVNLNLVPSSFLADEVIVMATRATEKSGTTYRNISKSEITANNFGQDLPFIINNTPGVVVTSDAGAGVGYTGIRIRGSDATRVNVTVNGIPMNDSESQGTFWVNMPDFASSVENIQIQRGVGTSTNGAGAFGGSLNIQTSAPELTPYAEVNSTYGSFNTLKNTVKLGTGLIDNKFSFDGRLSRISSDGFVDRGASLLKSYFLSGAYHGKTDLLRINVFSGTEKTYQSWNGVPESRLRGDVQGMNDYIVRNGLNEADAANLLNSDSRKYNSFLYKDQNDNYQQDHYQLLYAKQLGDKFSFNGALHYTYGRGFYEEFKNDQEFSSYGLPNPVINGAPVETTDLVRRRWLNNDFYGATYAFNYKASSNLNFTLGGAYNEYRGQHYGQVTWSQVSSTLNNSDHYYDGDGNKNDFNIFGKVAYNPVEKLSLFADLQYRRIKYDITGNDNDLLPLNIHDQLNFFNPKVGATYFVDPKSNIYASLSLANKEGNRDDYVNANVGTLPHPERLYDVEAGYRIKHSDFSAGVNVYGMFYEDQLVVTGKLSDVGASIRQNVPKSSRLGVEFDGSYTLSRFFLINANAAFSRNKIKNFSEYIFNYDTNTEIVNNYSNPDISFSPNTVVFGELVYKPVAGFAIALQSKYVSKQYMDNTQNENRKLNGYWINNARLGYDFSFKGVKNMNIGLLANNILNKKYESNGYTYGYLSAGSRTDENFYFPQAGANFLLSLNVKF</sequence>
<dbReference type="InterPro" id="IPR037066">
    <property type="entry name" value="Plug_dom_sf"/>
</dbReference>
<dbReference type="PANTHER" id="PTHR32552:SF68">
    <property type="entry name" value="FERRICHROME OUTER MEMBRANE TRANSPORTER_PHAGE RECEPTOR"/>
    <property type="match status" value="1"/>
</dbReference>
<dbReference type="Proteomes" id="UP000320300">
    <property type="component" value="Unassembled WGS sequence"/>
</dbReference>
<keyword evidence="2 12" id="KW-0813">Transport</keyword>
<evidence type="ECO:0000313" key="18">
    <source>
        <dbReference type="Proteomes" id="UP000320300"/>
    </source>
</evidence>
<reference evidence="17 18" key="1">
    <citation type="submission" date="2017-05" db="EMBL/GenBank/DDBJ databases">
        <authorList>
            <person name="Varghese N."/>
            <person name="Submissions S."/>
        </authorList>
    </citation>
    <scope>NUCLEOTIDE SEQUENCE [LARGE SCALE GENOMIC DNA]</scope>
    <source>
        <strain evidence="17 18">DSM 19036</strain>
    </source>
</reference>
<evidence type="ECO:0000256" key="7">
    <source>
        <dbReference type="ARBA" id="ARBA00023004"/>
    </source>
</evidence>
<evidence type="ECO:0000256" key="2">
    <source>
        <dbReference type="ARBA" id="ARBA00022448"/>
    </source>
</evidence>
<dbReference type="SUPFAM" id="SSF56935">
    <property type="entry name" value="Porins"/>
    <property type="match status" value="1"/>
</dbReference>
<comment type="subcellular location">
    <subcellularLocation>
        <location evidence="1 12">Cell outer membrane</location>
        <topology evidence="1 12">Multi-pass membrane protein</topology>
    </subcellularLocation>
</comment>
<evidence type="ECO:0000256" key="13">
    <source>
        <dbReference type="RuleBase" id="RU003357"/>
    </source>
</evidence>
<keyword evidence="8" id="KW-0406">Ion transport</keyword>
<keyword evidence="3 12" id="KW-1134">Transmembrane beta strand</keyword>
<keyword evidence="10 12" id="KW-0472">Membrane</keyword>
<keyword evidence="5 12" id="KW-0812">Transmembrane</keyword>
<evidence type="ECO:0000256" key="5">
    <source>
        <dbReference type="ARBA" id="ARBA00022692"/>
    </source>
</evidence>
<dbReference type="RefSeq" id="WP_142529365.1">
    <property type="nucleotide sequence ID" value="NZ_CBCSJO010000008.1"/>
</dbReference>
<comment type="similarity">
    <text evidence="12 13">Belongs to the TonB-dependent receptor family.</text>
</comment>
<dbReference type="Gene3D" id="2.170.130.10">
    <property type="entry name" value="TonB-dependent receptor, plug domain"/>
    <property type="match status" value="1"/>
</dbReference>
<dbReference type="Pfam" id="PF00593">
    <property type="entry name" value="TonB_dep_Rec_b-barrel"/>
    <property type="match status" value="1"/>
</dbReference>
<dbReference type="PANTHER" id="PTHR32552">
    <property type="entry name" value="FERRICHROME IRON RECEPTOR-RELATED"/>
    <property type="match status" value="1"/>
</dbReference>
<gene>
    <name evidence="17" type="ORF">SAMN06265348_108223</name>
</gene>
<evidence type="ECO:0000256" key="10">
    <source>
        <dbReference type="ARBA" id="ARBA00023136"/>
    </source>
</evidence>
<keyword evidence="9 13" id="KW-0798">TonB box</keyword>
<dbReference type="Pfam" id="PF13715">
    <property type="entry name" value="CarbopepD_reg_2"/>
    <property type="match status" value="1"/>
</dbReference>
<dbReference type="Pfam" id="PF07715">
    <property type="entry name" value="Plug"/>
    <property type="match status" value="1"/>
</dbReference>
<name>A0A521ELX5_9SPHI</name>
<dbReference type="InterPro" id="IPR039426">
    <property type="entry name" value="TonB-dep_rcpt-like"/>
</dbReference>
<evidence type="ECO:0000313" key="17">
    <source>
        <dbReference type="EMBL" id="SMO84120.1"/>
    </source>
</evidence>
<dbReference type="InterPro" id="IPR012910">
    <property type="entry name" value="Plug_dom"/>
</dbReference>
<keyword evidence="6 14" id="KW-0732">Signal</keyword>
<organism evidence="17 18">
    <name type="scientific">Pedobacter westerhofensis</name>
    <dbReference type="NCBI Taxonomy" id="425512"/>
    <lineage>
        <taxon>Bacteria</taxon>
        <taxon>Pseudomonadati</taxon>
        <taxon>Bacteroidota</taxon>
        <taxon>Sphingobacteriia</taxon>
        <taxon>Sphingobacteriales</taxon>
        <taxon>Sphingobacteriaceae</taxon>
        <taxon>Pedobacter</taxon>
    </lineage>
</organism>
<dbReference type="GO" id="GO:0009279">
    <property type="term" value="C:cell outer membrane"/>
    <property type="evidence" value="ECO:0007669"/>
    <property type="project" value="UniProtKB-SubCell"/>
</dbReference>
<dbReference type="OrthoDB" id="9761152at2"/>
<evidence type="ECO:0000256" key="8">
    <source>
        <dbReference type="ARBA" id="ARBA00023065"/>
    </source>
</evidence>
<evidence type="ECO:0000256" key="14">
    <source>
        <dbReference type="SAM" id="SignalP"/>
    </source>
</evidence>
<evidence type="ECO:0000259" key="15">
    <source>
        <dbReference type="Pfam" id="PF00593"/>
    </source>
</evidence>
<keyword evidence="11 12" id="KW-0998">Cell outer membrane</keyword>
<dbReference type="InterPro" id="IPR036942">
    <property type="entry name" value="Beta-barrel_TonB_sf"/>
</dbReference>
<evidence type="ECO:0000256" key="6">
    <source>
        <dbReference type="ARBA" id="ARBA00022729"/>
    </source>
</evidence>
<evidence type="ECO:0000256" key="1">
    <source>
        <dbReference type="ARBA" id="ARBA00004571"/>
    </source>
</evidence>
<feature type="domain" description="TonB-dependent receptor-like beta-barrel" evidence="15">
    <location>
        <begin position="330"/>
        <end position="774"/>
    </location>
</feature>
<dbReference type="InterPro" id="IPR008969">
    <property type="entry name" value="CarboxyPept-like_regulatory"/>
</dbReference>
<dbReference type="PROSITE" id="PS52016">
    <property type="entry name" value="TONB_DEPENDENT_REC_3"/>
    <property type="match status" value="1"/>
</dbReference>
<evidence type="ECO:0000256" key="3">
    <source>
        <dbReference type="ARBA" id="ARBA00022452"/>
    </source>
</evidence>
<evidence type="ECO:0000256" key="12">
    <source>
        <dbReference type="PROSITE-ProRule" id="PRU01360"/>
    </source>
</evidence>
<dbReference type="GO" id="GO:0015344">
    <property type="term" value="F:siderophore uptake transmembrane transporter activity"/>
    <property type="evidence" value="ECO:0007669"/>
    <property type="project" value="TreeGrafter"/>
</dbReference>
<dbReference type="Gene3D" id="2.60.40.1120">
    <property type="entry name" value="Carboxypeptidase-like, regulatory domain"/>
    <property type="match status" value="1"/>
</dbReference>
<dbReference type="InterPro" id="IPR000531">
    <property type="entry name" value="Beta-barrel_TonB"/>
</dbReference>
<dbReference type="EMBL" id="FXTN01000008">
    <property type="protein sequence ID" value="SMO84120.1"/>
    <property type="molecule type" value="Genomic_DNA"/>
</dbReference>
<evidence type="ECO:0000256" key="4">
    <source>
        <dbReference type="ARBA" id="ARBA00022496"/>
    </source>
</evidence>
<keyword evidence="4" id="KW-0410">Iron transport</keyword>
<evidence type="ECO:0000256" key="9">
    <source>
        <dbReference type="ARBA" id="ARBA00023077"/>
    </source>
</evidence>
<evidence type="ECO:0000256" key="11">
    <source>
        <dbReference type="ARBA" id="ARBA00023237"/>
    </source>
</evidence>
<evidence type="ECO:0000259" key="16">
    <source>
        <dbReference type="Pfam" id="PF07715"/>
    </source>
</evidence>
<proteinExistence type="inferred from homology"/>
<feature type="signal peptide" evidence="14">
    <location>
        <begin position="1"/>
        <end position="20"/>
    </location>
</feature>
<feature type="chain" id="PRO_5021714285" evidence="14">
    <location>
        <begin position="21"/>
        <end position="816"/>
    </location>
</feature>
<accession>A0A521ELX5</accession>
<dbReference type="Gene3D" id="2.40.170.20">
    <property type="entry name" value="TonB-dependent receptor, beta-barrel domain"/>
    <property type="match status" value="1"/>
</dbReference>
<keyword evidence="7" id="KW-0408">Iron</keyword>
<dbReference type="AlphaFoldDB" id="A0A521ELX5"/>
<feature type="domain" description="TonB-dependent receptor plug" evidence="16">
    <location>
        <begin position="120"/>
        <end position="224"/>
    </location>
</feature>
<keyword evidence="18" id="KW-1185">Reference proteome</keyword>
<dbReference type="SUPFAM" id="SSF49464">
    <property type="entry name" value="Carboxypeptidase regulatory domain-like"/>
    <property type="match status" value="1"/>
</dbReference>
<protein>
    <submittedName>
        <fullName evidence="17">Iron complex outermembrane recepter protein</fullName>
    </submittedName>
</protein>